<keyword evidence="5" id="KW-1185">Reference proteome</keyword>
<evidence type="ECO:0000256" key="1">
    <source>
        <dbReference type="ARBA" id="ARBA00005298"/>
    </source>
</evidence>
<dbReference type="InterPro" id="IPR014752">
    <property type="entry name" value="Arrestin-like_C"/>
</dbReference>
<dbReference type="InterPro" id="IPR014756">
    <property type="entry name" value="Ig_E-set"/>
</dbReference>
<comment type="similarity">
    <text evidence="1">Belongs to the arrestin family.</text>
</comment>
<feature type="domain" description="Arrestin C-terminal-like" evidence="3">
    <location>
        <begin position="166"/>
        <end position="299"/>
    </location>
</feature>
<dbReference type="InterPro" id="IPR011021">
    <property type="entry name" value="Arrestin-like_N"/>
</dbReference>
<dbReference type="GO" id="GO:0015031">
    <property type="term" value="P:protein transport"/>
    <property type="evidence" value="ECO:0007669"/>
    <property type="project" value="TreeGrafter"/>
</dbReference>
<dbReference type="InterPro" id="IPR050357">
    <property type="entry name" value="Arrestin_domain-protein"/>
</dbReference>
<evidence type="ECO:0000313" key="4">
    <source>
        <dbReference type="EMBL" id="KAJ8913707.1"/>
    </source>
</evidence>
<reference evidence="4 5" key="1">
    <citation type="journal article" date="2023" name="Insect Mol. Biol.">
        <title>Genome sequencing provides insights into the evolution of gene families encoding plant cell wall-degrading enzymes in longhorned beetles.</title>
        <authorList>
            <person name="Shin N.R."/>
            <person name="Okamura Y."/>
            <person name="Kirsch R."/>
            <person name="Pauchet Y."/>
        </authorList>
    </citation>
    <scope>NUCLEOTIDE SEQUENCE [LARGE SCALE GENOMIC DNA]</scope>
    <source>
        <strain evidence="4">EAD_L_NR</strain>
    </source>
</reference>
<evidence type="ECO:0000256" key="2">
    <source>
        <dbReference type="ARBA" id="ARBA00022606"/>
    </source>
</evidence>
<keyword evidence="2" id="KW-0716">Sensory transduction</keyword>
<dbReference type="Pfam" id="PF00339">
    <property type="entry name" value="Arrestin_N"/>
    <property type="match status" value="1"/>
</dbReference>
<accession>A0AAV8VI01</accession>
<evidence type="ECO:0000259" key="3">
    <source>
        <dbReference type="SMART" id="SM01017"/>
    </source>
</evidence>
<gene>
    <name evidence="4" type="ORF">NQ315_007424</name>
</gene>
<dbReference type="PANTHER" id="PTHR11188:SF176">
    <property type="entry name" value="ARRESTIN DOMAIN-CONTAINING PROTEIN 1"/>
    <property type="match status" value="1"/>
</dbReference>
<dbReference type="Pfam" id="PF02752">
    <property type="entry name" value="Arrestin_C"/>
    <property type="match status" value="1"/>
</dbReference>
<evidence type="ECO:0000313" key="5">
    <source>
        <dbReference type="Proteomes" id="UP001159042"/>
    </source>
</evidence>
<dbReference type="EMBL" id="JANEYG010000089">
    <property type="protein sequence ID" value="KAJ8913707.1"/>
    <property type="molecule type" value="Genomic_DNA"/>
</dbReference>
<proteinExistence type="inferred from homology"/>
<sequence length="310" mass="35340">MSCLVNLPNYQHQTYTEGSVLNGTVVCWIPHQIKVTGVMVKLKGKERNKWKESYGEHTCTYSDTVKFIRNELILQPKRKLGPGTFEYPFTFQLPSGSLLNSYHGPYGGIRYTVDAKVDIPFAPDYTDKKEITVFHPVDLNKENYQGYWAPAKYSVSKLVSSWCCCVSGSVTMDVYLEKRCFVPGEQLRVQVHVTNQSDTDVDEVSAKIKRRVTSRILSLFENKHRDDVEEIAISVSRGVKARYANTYDLKLPIPEDTKVLNFHGSRLFEQETMLSVTALFYWQSNLKVKTELVMGHIPVGGPHHNQPPDL</sequence>
<dbReference type="GO" id="GO:0005737">
    <property type="term" value="C:cytoplasm"/>
    <property type="evidence" value="ECO:0007669"/>
    <property type="project" value="TreeGrafter"/>
</dbReference>
<dbReference type="Gene3D" id="2.60.40.640">
    <property type="match status" value="2"/>
</dbReference>
<dbReference type="InterPro" id="IPR011022">
    <property type="entry name" value="Arrestin_C-like"/>
</dbReference>
<dbReference type="Proteomes" id="UP001159042">
    <property type="component" value="Unassembled WGS sequence"/>
</dbReference>
<name>A0AAV8VI01_9CUCU</name>
<protein>
    <recommendedName>
        <fullName evidence="3">Arrestin C-terminal-like domain-containing protein</fullName>
    </recommendedName>
</protein>
<dbReference type="AlphaFoldDB" id="A0AAV8VI01"/>
<dbReference type="SMART" id="SM01017">
    <property type="entry name" value="Arrestin_C"/>
    <property type="match status" value="1"/>
</dbReference>
<dbReference type="PANTHER" id="PTHR11188">
    <property type="entry name" value="ARRESTIN DOMAIN CONTAINING PROTEIN"/>
    <property type="match status" value="1"/>
</dbReference>
<organism evidence="4 5">
    <name type="scientific">Exocentrus adspersus</name>
    <dbReference type="NCBI Taxonomy" id="1586481"/>
    <lineage>
        <taxon>Eukaryota</taxon>
        <taxon>Metazoa</taxon>
        <taxon>Ecdysozoa</taxon>
        <taxon>Arthropoda</taxon>
        <taxon>Hexapoda</taxon>
        <taxon>Insecta</taxon>
        <taxon>Pterygota</taxon>
        <taxon>Neoptera</taxon>
        <taxon>Endopterygota</taxon>
        <taxon>Coleoptera</taxon>
        <taxon>Polyphaga</taxon>
        <taxon>Cucujiformia</taxon>
        <taxon>Chrysomeloidea</taxon>
        <taxon>Cerambycidae</taxon>
        <taxon>Lamiinae</taxon>
        <taxon>Acanthocinini</taxon>
        <taxon>Exocentrus</taxon>
    </lineage>
</organism>
<comment type="caution">
    <text evidence="4">The sequence shown here is derived from an EMBL/GenBank/DDBJ whole genome shotgun (WGS) entry which is preliminary data.</text>
</comment>
<dbReference type="SUPFAM" id="SSF81296">
    <property type="entry name" value="E set domains"/>
    <property type="match status" value="2"/>
</dbReference>